<evidence type="ECO:0000313" key="4">
    <source>
        <dbReference type="Proteomes" id="UP000184396"/>
    </source>
</evidence>
<accession>A0A1M6DKM1</accession>
<dbReference type="Gene3D" id="3.60.10.10">
    <property type="entry name" value="Endonuclease/exonuclease/phosphatase"/>
    <property type="match status" value="1"/>
</dbReference>
<keyword evidence="1" id="KW-1133">Transmembrane helix</keyword>
<keyword evidence="1" id="KW-0812">Transmembrane</keyword>
<keyword evidence="3" id="KW-0540">Nuclease</keyword>
<dbReference type="InterPro" id="IPR036691">
    <property type="entry name" value="Endo/exonu/phosph_ase_sf"/>
</dbReference>
<feature type="transmembrane region" description="Helical" evidence="1">
    <location>
        <begin position="12"/>
        <end position="27"/>
    </location>
</feature>
<dbReference type="STRING" id="1178825.SAMN05216261_1603"/>
<reference evidence="3 4" key="1">
    <citation type="submission" date="2016-11" db="EMBL/GenBank/DDBJ databases">
        <authorList>
            <person name="Jaros S."/>
            <person name="Januszkiewicz K."/>
            <person name="Wedrychowicz H."/>
        </authorList>
    </citation>
    <scope>NUCLEOTIDE SEQUENCE [LARGE SCALE GENOMIC DNA]</scope>
    <source>
        <strain evidence="3 4">CGMCC 1.12213</strain>
    </source>
</reference>
<evidence type="ECO:0000259" key="2">
    <source>
        <dbReference type="Pfam" id="PF03372"/>
    </source>
</evidence>
<keyword evidence="3" id="KW-0269">Exonuclease</keyword>
<evidence type="ECO:0000256" key="1">
    <source>
        <dbReference type="SAM" id="Phobius"/>
    </source>
</evidence>
<dbReference type="EMBL" id="FQYK01000003">
    <property type="protein sequence ID" value="SHI73528.1"/>
    <property type="molecule type" value="Genomic_DNA"/>
</dbReference>
<proteinExistence type="predicted"/>
<keyword evidence="3" id="KW-0378">Hydrolase</keyword>
<dbReference type="RefSeq" id="WP_019386850.1">
    <property type="nucleotide sequence ID" value="NZ_ALIH01000003.1"/>
</dbReference>
<protein>
    <submittedName>
        <fullName evidence="3">Endonuclease/Exonuclease/phosphatase family protein</fullName>
    </submittedName>
</protein>
<dbReference type="GO" id="GO:0004527">
    <property type="term" value="F:exonuclease activity"/>
    <property type="evidence" value="ECO:0007669"/>
    <property type="project" value="UniProtKB-KW"/>
</dbReference>
<feature type="transmembrane region" description="Helical" evidence="1">
    <location>
        <begin position="33"/>
        <end position="57"/>
    </location>
</feature>
<keyword evidence="3" id="KW-0255">Endonuclease</keyword>
<name>A0A1M6DKM1_9FLAO</name>
<feature type="domain" description="Endonuclease/exonuclease/phosphatase" evidence="2">
    <location>
        <begin position="103"/>
        <end position="283"/>
    </location>
</feature>
<gene>
    <name evidence="3" type="ORF">SAMN05216261_1603</name>
</gene>
<organism evidence="3 4">
    <name type="scientific">Algibacter luteus</name>
    <dbReference type="NCBI Taxonomy" id="1178825"/>
    <lineage>
        <taxon>Bacteria</taxon>
        <taxon>Pseudomonadati</taxon>
        <taxon>Bacteroidota</taxon>
        <taxon>Flavobacteriia</taxon>
        <taxon>Flavobacteriales</taxon>
        <taxon>Flavobacteriaceae</taxon>
        <taxon>Algibacter</taxon>
    </lineage>
</organism>
<dbReference type="InterPro" id="IPR005135">
    <property type="entry name" value="Endo/exonuclease/phosphatase"/>
</dbReference>
<dbReference type="SUPFAM" id="SSF56219">
    <property type="entry name" value="DNase I-like"/>
    <property type="match status" value="1"/>
</dbReference>
<keyword evidence="4" id="KW-1185">Reference proteome</keyword>
<dbReference type="Pfam" id="PF03372">
    <property type="entry name" value="Exo_endo_phos"/>
    <property type="match status" value="1"/>
</dbReference>
<keyword evidence="1" id="KW-0472">Membrane</keyword>
<evidence type="ECO:0000313" key="3">
    <source>
        <dbReference type="EMBL" id="SHI73528.1"/>
    </source>
</evidence>
<dbReference type="eggNOG" id="COG3021">
    <property type="taxonomic scope" value="Bacteria"/>
</dbReference>
<dbReference type="Proteomes" id="UP000184396">
    <property type="component" value="Unassembled WGS sequence"/>
</dbReference>
<dbReference type="AlphaFoldDB" id="A0A1M6DKM1"/>
<sequence>MIRFIKPHLSKINVIVTIALLLIHFVIKESTHFFSLLYYTFPLPLIICAVIFFSFFLNKKIRRNNLLLACLLLVVWLGRSFKINTSEVIQETDIEIVFWNATHKRELEDVFSRVENIPDIVVLVEYHAKELEADKLRFPNYFFYWHADSEIGVFSKKPINIKRVLVAKDETAIINFETNQLNFYAIDVGSSLIVFRKEQINFVMKSIKINKKAIVLGDFNLPLESKYLEDIKLNFNNVLTEKGNGFRETWFWNLPLLSIDHIWVSKDLRIVNAEKIGTFKSDHSMIKTVIRD</sequence>
<dbReference type="GO" id="GO:0004519">
    <property type="term" value="F:endonuclease activity"/>
    <property type="evidence" value="ECO:0007669"/>
    <property type="project" value="UniProtKB-KW"/>
</dbReference>